<dbReference type="GO" id="GO:0005634">
    <property type="term" value="C:nucleus"/>
    <property type="evidence" value="ECO:0007669"/>
    <property type="project" value="TreeGrafter"/>
</dbReference>
<dbReference type="InterPro" id="IPR016024">
    <property type="entry name" value="ARM-type_fold"/>
</dbReference>
<feature type="repeat" description="HEAT" evidence="3">
    <location>
        <begin position="1"/>
        <end position="38"/>
    </location>
</feature>
<accession>A0A0J8R597</accession>
<dbReference type="OrthoDB" id="340346at2759"/>
<feature type="repeat" description="HEAT" evidence="3">
    <location>
        <begin position="39"/>
        <end position="77"/>
    </location>
</feature>
<dbReference type="PANTHER" id="PTHR10648">
    <property type="entry name" value="SERINE/THREONINE-PROTEIN PHOSPHATASE PP2A 65 KDA REGULATORY SUBUNIT"/>
    <property type="match status" value="1"/>
</dbReference>
<dbReference type="STRING" id="454286.A0A0J8R597"/>
<feature type="repeat" description="HEAT" evidence="3">
    <location>
        <begin position="258"/>
        <end position="292"/>
    </location>
</feature>
<dbReference type="GO" id="GO:0019888">
    <property type="term" value="F:protein phosphatase regulator activity"/>
    <property type="evidence" value="ECO:0007669"/>
    <property type="project" value="TreeGrafter"/>
</dbReference>
<evidence type="ECO:0000256" key="1">
    <source>
        <dbReference type="ARBA" id="ARBA00022737"/>
    </source>
</evidence>
<organism evidence="6 7">
    <name type="scientific">Coccidioides immitis RMSCC 3703</name>
    <dbReference type="NCBI Taxonomy" id="454286"/>
    <lineage>
        <taxon>Eukaryota</taxon>
        <taxon>Fungi</taxon>
        <taxon>Dikarya</taxon>
        <taxon>Ascomycota</taxon>
        <taxon>Pezizomycotina</taxon>
        <taxon>Eurotiomycetes</taxon>
        <taxon>Eurotiomycetidae</taxon>
        <taxon>Onygenales</taxon>
        <taxon>Onygenaceae</taxon>
        <taxon>Coccidioides</taxon>
    </lineage>
</organism>
<dbReference type="AlphaFoldDB" id="A0A0J8R597"/>
<evidence type="ECO:0000313" key="7">
    <source>
        <dbReference type="Proteomes" id="UP000054559"/>
    </source>
</evidence>
<dbReference type="GO" id="GO:0005829">
    <property type="term" value="C:cytosol"/>
    <property type="evidence" value="ECO:0007669"/>
    <property type="project" value="TreeGrafter"/>
</dbReference>
<dbReference type="Pfam" id="PF22646">
    <property type="entry name" value="PPP2R1A-like_HEAT"/>
    <property type="match status" value="1"/>
</dbReference>
<dbReference type="InterPro" id="IPR011989">
    <property type="entry name" value="ARM-like"/>
</dbReference>
<feature type="domain" description="Phosphatase PP2A regulatory subunit A/Splicing factor 3B subunit 1-like HEAT repeat" evidence="4">
    <location>
        <begin position="2"/>
        <end position="31"/>
    </location>
</feature>
<protein>
    <submittedName>
        <fullName evidence="6">Phosphatase PP2A regulatory subunit A</fullName>
    </submittedName>
</protein>
<gene>
    <name evidence="6" type="ORF">CISG_01983</name>
</gene>
<evidence type="ECO:0000256" key="2">
    <source>
        <dbReference type="ARBA" id="ARBA00038332"/>
    </source>
</evidence>
<feature type="repeat" description="HEAT" evidence="3">
    <location>
        <begin position="195"/>
        <end position="227"/>
    </location>
</feature>
<evidence type="ECO:0000259" key="4">
    <source>
        <dbReference type="Pfam" id="PF22646"/>
    </source>
</evidence>
<dbReference type="PROSITE" id="PS50077">
    <property type="entry name" value="HEAT_REPEAT"/>
    <property type="match status" value="5"/>
</dbReference>
<sequence length="292" mass="32629">MTSIEDLVSDQSQHVRAALGTQISGLAPILGKEETISHLLPMFLQMLKDDFPDVRLHIISKLELVNKVIGIELLSQSLLPAIVQLAEDKQWRVRLAIIEYIPLLASQLGVKFFDEQLNSLCLGWLGDSVFSIREAATQNLKKLTELFGVDWANDSIIPKVVAMGQHPNYLYRMTTCFAISTLAPVITLKMIEGSILPILDRLSKDDIPNIRFNVAKSYAVLIDILQRLPEDGTISELEKSDQAKSPSPRNQSIIQHQILPHLEQLKQDEDVDVRYFATTAAGNYGEAMQTSP</sequence>
<dbReference type="Proteomes" id="UP000054559">
    <property type="component" value="Unassembled WGS sequence"/>
</dbReference>
<dbReference type="EMBL" id="DS268123">
    <property type="protein sequence ID" value="KMU79565.1"/>
    <property type="molecule type" value="Genomic_DNA"/>
</dbReference>
<dbReference type="InterPro" id="IPR051023">
    <property type="entry name" value="PP2A_Regulatory_Subunit_A"/>
</dbReference>
<reference evidence="7" key="1">
    <citation type="journal article" date="2010" name="Genome Res.">
        <title>Population genomic sequencing of Coccidioides fungi reveals recent hybridization and transposon control.</title>
        <authorList>
            <person name="Neafsey D.E."/>
            <person name="Barker B.M."/>
            <person name="Sharpton T.J."/>
            <person name="Stajich J.E."/>
            <person name="Park D.J."/>
            <person name="Whiston E."/>
            <person name="Hung C.-Y."/>
            <person name="McMahan C."/>
            <person name="White J."/>
            <person name="Sykes S."/>
            <person name="Heiman D."/>
            <person name="Young S."/>
            <person name="Zeng Q."/>
            <person name="Abouelleil A."/>
            <person name="Aftuck L."/>
            <person name="Bessette D."/>
            <person name="Brown A."/>
            <person name="FitzGerald M."/>
            <person name="Lui A."/>
            <person name="Macdonald J.P."/>
            <person name="Priest M."/>
            <person name="Orbach M.J."/>
            <person name="Galgiani J.N."/>
            <person name="Kirkland T.N."/>
            <person name="Cole G.T."/>
            <person name="Birren B.W."/>
            <person name="Henn M.R."/>
            <person name="Taylor J.W."/>
            <person name="Rounsley S.D."/>
        </authorList>
    </citation>
    <scope>NUCLEOTIDE SEQUENCE [LARGE SCALE GENOMIC DNA]</scope>
    <source>
        <strain evidence="7">RMSCC 3703</strain>
    </source>
</reference>
<dbReference type="InterPro" id="IPR055231">
    <property type="entry name" value="2AA_helical"/>
</dbReference>
<evidence type="ECO:0000313" key="6">
    <source>
        <dbReference type="EMBL" id="KMU79565.1"/>
    </source>
</evidence>
<proteinExistence type="inferred from homology"/>
<name>A0A0J8R597_COCIT</name>
<dbReference type="Gene3D" id="1.25.10.10">
    <property type="entry name" value="Leucine-rich Repeat Variant"/>
    <property type="match status" value="1"/>
</dbReference>
<dbReference type="InterPro" id="IPR021133">
    <property type="entry name" value="HEAT_type_2"/>
</dbReference>
<evidence type="ECO:0000256" key="3">
    <source>
        <dbReference type="PROSITE-ProRule" id="PRU00103"/>
    </source>
</evidence>
<feature type="domain" description="Phosphatase 2A Regulatory Subunit A helical" evidence="5">
    <location>
        <begin position="42"/>
        <end position="209"/>
    </location>
</feature>
<comment type="similarity">
    <text evidence="2">Belongs to the phosphatase 2A regulatory subunit A family.</text>
</comment>
<evidence type="ECO:0000259" key="5">
    <source>
        <dbReference type="Pfam" id="PF22956"/>
    </source>
</evidence>
<dbReference type="InterPro" id="IPR054573">
    <property type="entry name" value="PP2A/SF3B1-like_HEAT"/>
</dbReference>
<keyword evidence="1" id="KW-0677">Repeat</keyword>
<dbReference type="Pfam" id="PF22956">
    <property type="entry name" value="VPS15-like_hel"/>
    <property type="match status" value="1"/>
</dbReference>
<dbReference type="PANTHER" id="PTHR10648:SF4">
    <property type="entry name" value="PROTEIN PHOSPHATASE 2 (FORMERLY 2A), REGULATORY SUBUNIT A, BETA ISOFORM-RELATED"/>
    <property type="match status" value="1"/>
</dbReference>
<feature type="repeat" description="HEAT" evidence="3">
    <location>
        <begin position="78"/>
        <end position="116"/>
    </location>
</feature>
<dbReference type="GO" id="GO:0000159">
    <property type="term" value="C:protein phosphatase type 2A complex"/>
    <property type="evidence" value="ECO:0007669"/>
    <property type="project" value="TreeGrafter"/>
</dbReference>
<dbReference type="SUPFAM" id="SSF48371">
    <property type="entry name" value="ARM repeat"/>
    <property type="match status" value="1"/>
</dbReference>